<dbReference type="PANTHER" id="PTHR35346">
    <property type="entry name" value="BEN DOMAIN-CONTAINING PROTEIN 6"/>
    <property type="match status" value="1"/>
</dbReference>
<keyword evidence="4" id="KW-0804">Transcription</keyword>
<proteinExistence type="predicted"/>
<dbReference type="Pfam" id="PF10523">
    <property type="entry name" value="BEN"/>
    <property type="match status" value="1"/>
</dbReference>
<sequence length="370" mass="41843">MWALSHFSNGLWLTGGKRKAIKAFNTSIAKKEIMAGPKYQNKGDENGDGFTSSSSEWEPYISSAKTKAKKVKLERYKRPYSRSNSTIITPSNKAAAVSAVPISIQSDRLEPNQSQNKSNSTINNTINLRDTIQKFHRLDDTFIELLELIKQLKLALGYCKMPLQSTVNLASAGQAVPVGPNFTTHDGLQGSSRPSNQSLNESKQNDNNISENEEFNRSDDNVLITYKYNTVSGQTTQENEEMEQEWVPIGFGKTMIHKDQYKKINWKSYTTATRSLLVALFPRKVLATHSLTGKPSPAFRNKPAKVCLDQNKISAVIMEVVNRFKVRENFVRNIITIKCADECKMWKARCKRNASENKENLENKEYTENE</sequence>
<dbReference type="GO" id="GO:0003677">
    <property type="term" value="F:DNA binding"/>
    <property type="evidence" value="ECO:0007669"/>
    <property type="project" value="InterPro"/>
</dbReference>
<dbReference type="InterPro" id="IPR018379">
    <property type="entry name" value="BEN_domain"/>
</dbReference>
<dbReference type="Proteomes" id="UP000494256">
    <property type="component" value="Unassembled WGS sequence"/>
</dbReference>
<dbReference type="GO" id="GO:0045666">
    <property type="term" value="P:positive regulation of neuron differentiation"/>
    <property type="evidence" value="ECO:0007669"/>
    <property type="project" value="InterPro"/>
</dbReference>
<keyword evidence="3" id="KW-0805">Transcription regulation</keyword>
<dbReference type="PROSITE" id="PS51457">
    <property type="entry name" value="BEN"/>
    <property type="match status" value="1"/>
</dbReference>
<dbReference type="SMART" id="SM01025">
    <property type="entry name" value="BEN"/>
    <property type="match status" value="1"/>
</dbReference>
<evidence type="ECO:0000256" key="1">
    <source>
        <dbReference type="ARBA" id="ARBA00004123"/>
    </source>
</evidence>
<name>A0A8S0ZMH2_ARCPL</name>
<dbReference type="Gene3D" id="1.10.10.2590">
    <property type="entry name" value="BEN domain"/>
    <property type="match status" value="1"/>
</dbReference>
<comment type="caution">
    <text evidence="8">The sequence shown here is derived from an EMBL/GenBank/DDBJ whole genome shotgun (WGS) entry which is preliminary data.</text>
</comment>
<protein>
    <recommendedName>
        <fullName evidence="7">BEN domain-containing protein</fullName>
    </recommendedName>
</protein>
<evidence type="ECO:0000259" key="7">
    <source>
        <dbReference type="PROSITE" id="PS51457"/>
    </source>
</evidence>
<feature type="domain" description="BEN" evidence="7">
    <location>
        <begin position="250"/>
        <end position="346"/>
    </location>
</feature>
<evidence type="ECO:0000256" key="5">
    <source>
        <dbReference type="ARBA" id="ARBA00023242"/>
    </source>
</evidence>
<feature type="region of interest" description="Disordered" evidence="6">
    <location>
        <begin position="180"/>
        <end position="214"/>
    </location>
</feature>
<organism evidence="8 9">
    <name type="scientific">Arctia plantaginis</name>
    <name type="common">Wood tiger moth</name>
    <name type="synonym">Phalaena plantaginis</name>
    <dbReference type="NCBI Taxonomy" id="874455"/>
    <lineage>
        <taxon>Eukaryota</taxon>
        <taxon>Metazoa</taxon>
        <taxon>Ecdysozoa</taxon>
        <taxon>Arthropoda</taxon>
        <taxon>Hexapoda</taxon>
        <taxon>Insecta</taxon>
        <taxon>Pterygota</taxon>
        <taxon>Neoptera</taxon>
        <taxon>Endopterygota</taxon>
        <taxon>Lepidoptera</taxon>
        <taxon>Glossata</taxon>
        <taxon>Ditrysia</taxon>
        <taxon>Noctuoidea</taxon>
        <taxon>Erebidae</taxon>
        <taxon>Arctiinae</taxon>
        <taxon>Arctia</taxon>
    </lineage>
</organism>
<dbReference type="PANTHER" id="PTHR35346:SF1">
    <property type="entry name" value="BEN DOMAIN-CONTAINING PROTEIN 6"/>
    <property type="match status" value="1"/>
</dbReference>
<keyword evidence="2" id="KW-0678">Repressor</keyword>
<evidence type="ECO:0000256" key="3">
    <source>
        <dbReference type="ARBA" id="ARBA00023015"/>
    </source>
</evidence>
<dbReference type="OrthoDB" id="442921at2759"/>
<feature type="compositionally biased region" description="Polar residues" evidence="6">
    <location>
        <begin position="181"/>
        <end position="210"/>
    </location>
</feature>
<reference evidence="8 9" key="1">
    <citation type="submission" date="2020-04" db="EMBL/GenBank/DDBJ databases">
        <authorList>
            <person name="Wallbank WR R."/>
            <person name="Pardo Diaz C."/>
            <person name="Kozak K."/>
            <person name="Martin S."/>
            <person name="Jiggins C."/>
            <person name="Moest M."/>
            <person name="Warren A I."/>
            <person name="Byers J.R.P. K."/>
            <person name="Montejo-Kovacevich G."/>
            <person name="Yen C E."/>
        </authorList>
    </citation>
    <scope>NUCLEOTIDE SEQUENCE [LARGE SCALE GENOMIC DNA]</scope>
</reference>
<comment type="subcellular location">
    <subcellularLocation>
        <location evidence="1">Nucleus</location>
    </subcellularLocation>
</comment>
<keyword evidence="5" id="KW-0539">Nucleus</keyword>
<dbReference type="EMBL" id="CADEBD010000294">
    <property type="protein sequence ID" value="CAB3234192.1"/>
    <property type="molecule type" value="Genomic_DNA"/>
</dbReference>
<dbReference type="AlphaFoldDB" id="A0A8S0ZMH2"/>
<evidence type="ECO:0000256" key="2">
    <source>
        <dbReference type="ARBA" id="ARBA00022491"/>
    </source>
</evidence>
<evidence type="ECO:0000313" key="8">
    <source>
        <dbReference type="EMBL" id="CAB3234192.1"/>
    </source>
</evidence>
<evidence type="ECO:0000313" key="9">
    <source>
        <dbReference type="Proteomes" id="UP000494256"/>
    </source>
</evidence>
<evidence type="ECO:0000256" key="6">
    <source>
        <dbReference type="SAM" id="MobiDB-lite"/>
    </source>
</evidence>
<accession>A0A8S0ZMH2</accession>
<gene>
    <name evidence="8" type="ORF">APLA_LOCUS6482</name>
</gene>
<dbReference type="GO" id="GO:0003714">
    <property type="term" value="F:transcription corepressor activity"/>
    <property type="evidence" value="ECO:0007669"/>
    <property type="project" value="InterPro"/>
</dbReference>
<evidence type="ECO:0000256" key="4">
    <source>
        <dbReference type="ARBA" id="ARBA00023163"/>
    </source>
</evidence>
<dbReference type="GO" id="GO:0005634">
    <property type="term" value="C:nucleus"/>
    <property type="evidence" value="ECO:0007669"/>
    <property type="project" value="UniProtKB-SubCell"/>
</dbReference>
<dbReference type="GO" id="GO:0045746">
    <property type="term" value="P:negative regulation of Notch signaling pathway"/>
    <property type="evidence" value="ECO:0007669"/>
    <property type="project" value="InterPro"/>
</dbReference>
<dbReference type="InterPro" id="IPR037496">
    <property type="entry name" value="BEND6-like"/>
</dbReference>